<evidence type="ECO:0000256" key="6">
    <source>
        <dbReference type="SAM" id="Phobius"/>
    </source>
</evidence>
<dbReference type="OrthoDB" id="88184at2"/>
<dbReference type="Proteomes" id="UP000077355">
    <property type="component" value="Unassembled WGS sequence"/>
</dbReference>
<dbReference type="GO" id="GO:0016020">
    <property type="term" value="C:membrane"/>
    <property type="evidence" value="ECO:0007669"/>
    <property type="project" value="UniProtKB-SubCell"/>
</dbReference>
<evidence type="ECO:0000256" key="2">
    <source>
        <dbReference type="ARBA" id="ARBA00022692"/>
    </source>
</evidence>
<evidence type="ECO:0000313" key="7">
    <source>
        <dbReference type="EMBL" id="OAB43965.1"/>
    </source>
</evidence>
<evidence type="ECO:0000256" key="1">
    <source>
        <dbReference type="ARBA" id="ARBA00004141"/>
    </source>
</evidence>
<organism evidence="7 8">
    <name type="scientific">Paenibacillus antarcticus</name>
    <dbReference type="NCBI Taxonomy" id="253703"/>
    <lineage>
        <taxon>Bacteria</taxon>
        <taxon>Bacillati</taxon>
        <taxon>Bacillota</taxon>
        <taxon>Bacilli</taxon>
        <taxon>Bacillales</taxon>
        <taxon>Paenibacillaceae</taxon>
        <taxon>Paenibacillus</taxon>
    </lineage>
</organism>
<dbReference type="RefSeq" id="WP_068651209.1">
    <property type="nucleotide sequence ID" value="NZ_CP043611.1"/>
</dbReference>
<gene>
    <name evidence="7" type="ORF">PBAT_17245</name>
</gene>
<dbReference type="InterPro" id="IPR006480">
    <property type="entry name" value="Phage_holin_4_1"/>
</dbReference>
<comment type="similarity">
    <text evidence="5">Belongs to the bacteriophage holin family. Cp-1 holin subfamily.</text>
</comment>
<comment type="caution">
    <text evidence="7">The sequence shown here is derived from an EMBL/GenBank/DDBJ whole genome shotgun (WGS) entry which is preliminary data.</text>
</comment>
<dbReference type="Pfam" id="PF05105">
    <property type="entry name" value="Phage_holin_4_1"/>
    <property type="match status" value="1"/>
</dbReference>
<reference evidence="7 8" key="1">
    <citation type="submission" date="2016-03" db="EMBL/GenBank/DDBJ databases">
        <title>Draft genome sequence of Paenibacillus antarcticus CECT 5836.</title>
        <authorList>
            <person name="Shin S.-K."/>
            <person name="Yi H."/>
        </authorList>
    </citation>
    <scope>NUCLEOTIDE SEQUENCE [LARGE SCALE GENOMIC DNA]</scope>
    <source>
        <strain evidence="7 8">CECT 5836</strain>
    </source>
</reference>
<dbReference type="NCBIfam" id="TIGR01593">
    <property type="entry name" value="holin_tox_secr"/>
    <property type="match status" value="1"/>
</dbReference>
<evidence type="ECO:0000313" key="8">
    <source>
        <dbReference type="Proteomes" id="UP000077355"/>
    </source>
</evidence>
<keyword evidence="4 6" id="KW-0472">Membrane</keyword>
<keyword evidence="2 6" id="KW-0812">Transmembrane</keyword>
<keyword evidence="3 6" id="KW-1133">Transmembrane helix</keyword>
<dbReference type="EMBL" id="LVJI01000024">
    <property type="protein sequence ID" value="OAB43965.1"/>
    <property type="molecule type" value="Genomic_DNA"/>
</dbReference>
<name>A0A168LXA9_9BACL</name>
<evidence type="ECO:0000256" key="4">
    <source>
        <dbReference type="ARBA" id="ARBA00023136"/>
    </source>
</evidence>
<accession>A0A168LXA9</accession>
<comment type="subcellular location">
    <subcellularLocation>
        <location evidence="1">Membrane</location>
        <topology evidence="1">Multi-pass membrane protein</topology>
    </subcellularLocation>
</comment>
<evidence type="ECO:0000256" key="5">
    <source>
        <dbReference type="ARBA" id="ARBA00023600"/>
    </source>
</evidence>
<protein>
    <submittedName>
        <fullName evidence="7">Holin</fullName>
    </submittedName>
</protein>
<dbReference type="AlphaFoldDB" id="A0A168LXA9"/>
<keyword evidence="8" id="KW-1185">Reference proteome</keyword>
<evidence type="ECO:0000256" key="3">
    <source>
        <dbReference type="ARBA" id="ARBA00022989"/>
    </source>
</evidence>
<sequence length="140" mass="15218">MNTLVIQGASGLVGTVVAFTFGGWSDLLSIFLVVILIDYVTGVLAAIKDRSGLNSKIGFWGITRKALMFIVILLAHQMDILLGQDLGVVKSGAIYFYMANELISITENYGRLGLPLPNKVTRIIKILKNKDTSDDGKNQS</sequence>
<feature type="transmembrane region" description="Helical" evidence="6">
    <location>
        <begin position="59"/>
        <end position="78"/>
    </location>
</feature>
<proteinExistence type="inferred from homology"/>